<reference evidence="2 3" key="1">
    <citation type="journal article" date="2011" name="Stand. Genomic Sci.">
        <title>Complete genome sequence of Allochromatium vinosum DSM 180(T).</title>
        <authorList>
            <person name="Weissgerber T."/>
            <person name="Zigann R."/>
            <person name="Bruce D."/>
            <person name="Chang Y.J."/>
            <person name="Detter J.C."/>
            <person name="Han C."/>
            <person name="Hauser L."/>
            <person name="Jeffries C.D."/>
            <person name="Land M."/>
            <person name="Munk A.C."/>
            <person name="Tapia R."/>
            <person name="Dahl C."/>
        </authorList>
    </citation>
    <scope>NUCLEOTIDE SEQUENCE [LARGE SCALE GENOMIC DNA]</scope>
    <source>
        <strain evidence="3">ATCC 17899 / DSM 180 / NBRC 103801 / NCIMB 10441 / D</strain>
    </source>
</reference>
<keyword evidence="1" id="KW-1133">Transmembrane helix</keyword>
<evidence type="ECO:0000313" key="2">
    <source>
        <dbReference type="EMBL" id="ADC63315.1"/>
    </source>
</evidence>
<name>D3RNF0_ALLVD</name>
<dbReference type="KEGG" id="alv:Alvin_2399"/>
<accession>D3RNF0</accession>
<dbReference type="HOGENOM" id="CLU_2662955_0_0_6"/>
<dbReference type="RefSeq" id="WP_012971585.1">
    <property type="nucleotide sequence ID" value="NC_013851.1"/>
</dbReference>
<dbReference type="STRING" id="572477.Alvin_2399"/>
<dbReference type="EMBL" id="CP001896">
    <property type="protein sequence ID" value="ADC63315.1"/>
    <property type="molecule type" value="Genomic_DNA"/>
</dbReference>
<sequence>MEYAVYAAAVAALILGLLLYRRWKRSKRVNRRLGNQSDDLGREFSSSAVYEVRDGEVVRCMEFYFSRPRKPEKER</sequence>
<dbReference type="AlphaFoldDB" id="D3RNF0"/>
<keyword evidence="3" id="KW-1185">Reference proteome</keyword>
<dbReference type="Proteomes" id="UP000001441">
    <property type="component" value="Chromosome"/>
</dbReference>
<feature type="transmembrane region" description="Helical" evidence="1">
    <location>
        <begin position="6"/>
        <end position="23"/>
    </location>
</feature>
<gene>
    <name evidence="2" type="ordered locus">Alvin_2399</name>
</gene>
<evidence type="ECO:0000256" key="1">
    <source>
        <dbReference type="SAM" id="Phobius"/>
    </source>
</evidence>
<protein>
    <submittedName>
        <fullName evidence="2">Uncharacterized protein</fullName>
    </submittedName>
</protein>
<keyword evidence="1" id="KW-0812">Transmembrane</keyword>
<evidence type="ECO:0000313" key="3">
    <source>
        <dbReference type="Proteomes" id="UP000001441"/>
    </source>
</evidence>
<organism evidence="2 3">
    <name type="scientific">Allochromatium vinosum (strain ATCC 17899 / DSM 180 / NBRC 103801 / NCIMB 10441 / D)</name>
    <name type="common">Chromatium vinosum</name>
    <dbReference type="NCBI Taxonomy" id="572477"/>
    <lineage>
        <taxon>Bacteria</taxon>
        <taxon>Pseudomonadati</taxon>
        <taxon>Pseudomonadota</taxon>
        <taxon>Gammaproteobacteria</taxon>
        <taxon>Chromatiales</taxon>
        <taxon>Chromatiaceae</taxon>
        <taxon>Allochromatium</taxon>
    </lineage>
</organism>
<keyword evidence="1" id="KW-0472">Membrane</keyword>
<proteinExistence type="predicted"/>